<keyword evidence="2" id="KW-1185">Reference proteome</keyword>
<dbReference type="AlphaFoldDB" id="A0A1H5RNG1"/>
<reference evidence="2" key="1">
    <citation type="submission" date="2016-10" db="EMBL/GenBank/DDBJ databases">
        <authorList>
            <person name="Varghese N."/>
            <person name="Submissions S."/>
        </authorList>
    </citation>
    <scope>NUCLEOTIDE SEQUENCE [LARGE SCALE GENOMIC DNA]</scope>
    <source>
        <strain evidence="2">DSM 5463</strain>
    </source>
</reference>
<gene>
    <name evidence="1" type="ORF">SAMN05660865_00140</name>
</gene>
<name>A0A1H5RNG1_9CLOT</name>
<evidence type="ECO:0000313" key="1">
    <source>
        <dbReference type="EMBL" id="SEF39903.1"/>
    </source>
</evidence>
<dbReference type="OrthoDB" id="9800154at2"/>
<organism evidence="1 2">
    <name type="scientific">Caloramator fervidus</name>
    <dbReference type="NCBI Taxonomy" id="29344"/>
    <lineage>
        <taxon>Bacteria</taxon>
        <taxon>Bacillati</taxon>
        <taxon>Bacillota</taxon>
        <taxon>Clostridia</taxon>
        <taxon>Eubacteriales</taxon>
        <taxon>Clostridiaceae</taxon>
        <taxon>Caloramator</taxon>
    </lineage>
</organism>
<dbReference type="Proteomes" id="UP000242850">
    <property type="component" value="Unassembled WGS sequence"/>
</dbReference>
<sequence length="74" mass="8620">MDMKDKLINNLNEYVSVLDERFGNKKLWEEFLITVAENSSDVYLQKQEILKNIIDFIGIDNFILAIDEKVSAHS</sequence>
<proteinExistence type="predicted"/>
<evidence type="ECO:0000313" key="2">
    <source>
        <dbReference type="Proteomes" id="UP000242850"/>
    </source>
</evidence>
<protein>
    <submittedName>
        <fullName evidence="1">Uncharacterized protein</fullName>
    </submittedName>
</protein>
<dbReference type="RefSeq" id="WP_103895168.1">
    <property type="nucleotide sequence ID" value="NZ_FNUK01000001.1"/>
</dbReference>
<accession>A0A1H5RNG1</accession>
<dbReference type="EMBL" id="FNUK01000001">
    <property type="protein sequence ID" value="SEF39903.1"/>
    <property type="molecule type" value="Genomic_DNA"/>
</dbReference>